<dbReference type="EMBL" id="LTAG01000117">
    <property type="protein sequence ID" value="KXO15052.1"/>
    <property type="molecule type" value="Genomic_DNA"/>
</dbReference>
<comment type="caution">
    <text evidence="2">The sequence shown here is derived from an EMBL/GenBank/DDBJ whole genome shotgun (WGS) entry which is preliminary data.</text>
</comment>
<evidence type="ECO:0000313" key="2">
    <source>
        <dbReference type="EMBL" id="KXO15052.1"/>
    </source>
</evidence>
<accession>A0A137SRH6</accession>
<organism evidence="2 3">
    <name type="scientific">Prevotella bivia</name>
    <dbReference type="NCBI Taxonomy" id="28125"/>
    <lineage>
        <taxon>Bacteria</taxon>
        <taxon>Pseudomonadati</taxon>
        <taxon>Bacteroidota</taxon>
        <taxon>Bacteroidia</taxon>
        <taxon>Bacteroidales</taxon>
        <taxon>Prevotellaceae</taxon>
        <taxon>Prevotella</taxon>
    </lineage>
</organism>
<keyword evidence="1" id="KW-0472">Membrane</keyword>
<dbReference type="Proteomes" id="UP000070093">
    <property type="component" value="Unassembled WGS sequence"/>
</dbReference>
<dbReference type="PATRIC" id="fig|28125.4.peg.2019"/>
<protein>
    <submittedName>
        <fullName evidence="2">Uncharacterized protein</fullName>
    </submittedName>
</protein>
<keyword evidence="1" id="KW-1133">Transmembrane helix</keyword>
<gene>
    <name evidence="2" type="ORF">HMPREF3202_02023</name>
</gene>
<evidence type="ECO:0000313" key="3">
    <source>
        <dbReference type="Proteomes" id="UP000070093"/>
    </source>
</evidence>
<proteinExistence type="predicted"/>
<feature type="transmembrane region" description="Helical" evidence="1">
    <location>
        <begin position="30"/>
        <end position="46"/>
    </location>
</feature>
<reference evidence="2 3" key="1">
    <citation type="submission" date="2016-02" db="EMBL/GenBank/DDBJ databases">
        <authorList>
            <person name="Wen L."/>
            <person name="He K."/>
            <person name="Yang H."/>
        </authorList>
    </citation>
    <scope>NUCLEOTIDE SEQUENCE [LARGE SCALE GENOMIC DNA]</scope>
    <source>
        <strain evidence="2 3">GED7880</strain>
    </source>
</reference>
<name>A0A137SRH6_9BACT</name>
<dbReference type="AlphaFoldDB" id="A0A137SRH6"/>
<evidence type="ECO:0000256" key="1">
    <source>
        <dbReference type="SAM" id="Phobius"/>
    </source>
</evidence>
<sequence length="60" mass="7001">MKDFMLLTCFVVNSINLIVANQLSDLMKCAFFLLFIVSAFLWQFYSKCGQSSLNYLNNYE</sequence>
<keyword evidence="1" id="KW-0812">Transmembrane</keyword>